<dbReference type="InterPro" id="IPR035373">
    <property type="entry name" value="Melibiase/NAGA_C"/>
</dbReference>
<keyword evidence="4" id="KW-0326">Glycosidase</keyword>
<organism evidence="6 7">
    <name type="scientific">Liparis tanakae</name>
    <name type="common">Tanaka's snailfish</name>
    <dbReference type="NCBI Taxonomy" id="230148"/>
    <lineage>
        <taxon>Eukaryota</taxon>
        <taxon>Metazoa</taxon>
        <taxon>Chordata</taxon>
        <taxon>Craniata</taxon>
        <taxon>Vertebrata</taxon>
        <taxon>Euteleostomi</taxon>
        <taxon>Actinopterygii</taxon>
        <taxon>Neopterygii</taxon>
        <taxon>Teleostei</taxon>
        <taxon>Neoteleostei</taxon>
        <taxon>Acanthomorphata</taxon>
        <taxon>Eupercaria</taxon>
        <taxon>Perciformes</taxon>
        <taxon>Cottioidei</taxon>
        <taxon>Cottales</taxon>
        <taxon>Liparidae</taxon>
        <taxon>Liparis</taxon>
    </lineage>
</organism>
<protein>
    <submittedName>
        <fullName evidence="6">Alpha-N-acetylgalactosaminidase</fullName>
    </submittedName>
</protein>
<dbReference type="InterPro" id="IPR002241">
    <property type="entry name" value="Glyco_hydro_27"/>
</dbReference>
<sequence length="159" mass="18162">MAAPLIMSNDLRNLDNSARFILQNKMAIAINQDPMGIQGRRLLKEKNHIEVYWRPLSHSASALVFLSRRTDMPSRYHTSLAKLKYDAGNYEAYDVFTDSTVKGLNATTEFTLSINPSGVVMWYVYPKQHSKETKTLHHQHKKASQFAFHKAEPAQLTVL</sequence>
<proteinExistence type="predicted"/>
<dbReference type="OrthoDB" id="5795902at2759"/>
<keyword evidence="7" id="KW-1185">Reference proteome</keyword>
<dbReference type="InterPro" id="IPR013785">
    <property type="entry name" value="Aldolase_TIM"/>
</dbReference>
<gene>
    <name evidence="6" type="primary">NAGA_1</name>
    <name evidence="6" type="ORF">EYF80_012510</name>
</gene>
<dbReference type="SUPFAM" id="SSF51011">
    <property type="entry name" value="Glycosyl hydrolase domain"/>
    <property type="match status" value="1"/>
</dbReference>
<evidence type="ECO:0000313" key="7">
    <source>
        <dbReference type="Proteomes" id="UP000314294"/>
    </source>
</evidence>
<comment type="caution">
    <text evidence="6">The sequence shown here is derived from an EMBL/GenBank/DDBJ whole genome shotgun (WGS) entry which is preliminary data.</text>
</comment>
<dbReference type="GO" id="GO:0005737">
    <property type="term" value="C:cytoplasm"/>
    <property type="evidence" value="ECO:0007669"/>
    <property type="project" value="TreeGrafter"/>
</dbReference>
<dbReference type="GO" id="GO:0004557">
    <property type="term" value="F:alpha-galactosidase activity"/>
    <property type="evidence" value="ECO:0007669"/>
    <property type="project" value="TreeGrafter"/>
</dbReference>
<keyword evidence="2" id="KW-1015">Disulfide bond</keyword>
<dbReference type="Pfam" id="PF17450">
    <property type="entry name" value="Melibiase_2_C"/>
    <property type="match status" value="1"/>
</dbReference>
<evidence type="ECO:0000256" key="1">
    <source>
        <dbReference type="ARBA" id="ARBA00022801"/>
    </source>
</evidence>
<dbReference type="GO" id="GO:0009311">
    <property type="term" value="P:oligosaccharide metabolic process"/>
    <property type="evidence" value="ECO:0007669"/>
    <property type="project" value="TreeGrafter"/>
</dbReference>
<feature type="domain" description="Alpha galactosidase A C-terminal" evidence="5">
    <location>
        <begin position="36"/>
        <end position="118"/>
    </location>
</feature>
<evidence type="ECO:0000259" key="5">
    <source>
        <dbReference type="Pfam" id="PF17450"/>
    </source>
</evidence>
<dbReference type="AlphaFoldDB" id="A0A4Z2IJ51"/>
<dbReference type="InterPro" id="IPR013780">
    <property type="entry name" value="Glyco_hydro_b"/>
</dbReference>
<dbReference type="PANTHER" id="PTHR11452">
    <property type="entry name" value="ALPHA-GALACTOSIDASE/ALPHA-N-ACETYLGALACTOSAMINIDASE"/>
    <property type="match status" value="1"/>
</dbReference>
<evidence type="ECO:0000256" key="4">
    <source>
        <dbReference type="ARBA" id="ARBA00023295"/>
    </source>
</evidence>
<dbReference type="PANTHER" id="PTHR11452:SF83">
    <property type="entry name" value="ALPHA-GALACTOSIDASE"/>
    <property type="match status" value="1"/>
</dbReference>
<evidence type="ECO:0000256" key="2">
    <source>
        <dbReference type="ARBA" id="ARBA00023157"/>
    </source>
</evidence>
<dbReference type="Gene3D" id="2.60.40.1180">
    <property type="entry name" value="Golgi alpha-mannosidase II"/>
    <property type="match status" value="1"/>
</dbReference>
<evidence type="ECO:0000256" key="3">
    <source>
        <dbReference type="ARBA" id="ARBA00023180"/>
    </source>
</evidence>
<dbReference type="Pfam" id="PF16499">
    <property type="entry name" value="Melibiase_2"/>
    <property type="match status" value="1"/>
</dbReference>
<reference evidence="6 7" key="1">
    <citation type="submission" date="2019-03" db="EMBL/GenBank/DDBJ databases">
        <title>First draft genome of Liparis tanakae, snailfish: a comprehensive survey of snailfish specific genes.</title>
        <authorList>
            <person name="Kim W."/>
            <person name="Song I."/>
            <person name="Jeong J.-H."/>
            <person name="Kim D."/>
            <person name="Kim S."/>
            <person name="Ryu S."/>
            <person name="Song J.Y."/>
            <person name="Lee S.K."/>
        </authorList>
    </citation>
    <scope>NUCLEOTIDE SEQUENCE [LARGE SCALE GENOMIC DNA]</scope>
    <source>
        <tissue evidence="6">Muscle</tissue>
    </source>
</reference>
<name>A0A4Z2IJ51_9TELE</name>
<evidence type="ECO:0000313" key="6">
    <source>
        <dbReference type="EMBL" id="TNN77203.1"/>
    </source>
</evidence>
<dbReference type="EMBL" id="SRLO01000085">
    <property type="protein sequence ID" value="TNN77203.1"/>
    <property type="molecule type" value="Genomic_DNA"/>
</dbReference>
<dbReference type="GO" id="GO:0016139">
    <property type="term" value="P:glycoside catabolic process"/>
    <property type="evidence" value="ECO:0007669"/>
    <property type="project" value="TreeGrafter"/>
</dbReference>
<dbReference type="Proteomes" id="UP000314294">
    <property type="component" value="Unassembled WGS sequence"/>
</dbReference>
<keyword evidence="3" id="KW-0325">Glycoprotein</keyword>
<dbReference type="Gene3D" id="3.20.20.70">
    <property type="entry name" value="Aldolase class I"/>
    <property type="match status" value="1"/>
</dbReference>
<keyword evidence="1" id="KW-0378">Hydrolase</keyword>
<accession>A0A4Z2IJ51</accession>